<dbReference type="Pfam" id="PF00916">
    <property type="entry name" value="Sulfate_transp"/>
    <property type="match status" value="1"/>
</dbReference>
<keyword evidence="3" id="KW-0813">Transport</keyword>
<name>D8PWF0_SCHCM</name>
<evidence type="ECO:0000256" key="3">
    <source>
        <dbReference type="ARBA" id="ARBA00022448"/>
    </source>
</evidence>
<feature type="transmembrane region" description="Helical" evidence="9">
    <location>
        <begin position="95"/>
        <end position="113"/>
    </location>
</feature>
<dbReference type="InterPro" id="IPR036513">
    <property type="entry name" value="STAS_dom_sf"/>
</dbReference>
<evidence type="ECO:0000259" key="10">
    <source>
        <dbReference type="PROSITE" id="PS50801"/>
    </source>
</evidence>
<dbReference type="PROSITE" id="PS50801">
    <property type="entry name" value="STAS"/>
    <property type="match status" value="1"/>
</dbReference>
<keyword evidence="4 9" id="KW-0812">Transmembrane</keyword>
<dbReference type="RefSeq" id="XP_003035931.1">
    <property type="nucleotide sequence ID" value="XM_003035885.1"/>
</dbReference>
<feature type="transmembrane region" description="Helical" evidence="9">
    <location>
        <begin position="229"/>
        <end position="246"/>
    </location>
</feature>
<keyword evidence="6 9" id="KW-0472">Membrane</keyword>
<dbReference type="FunFam" id="3.30.750.24:FF:000046">
    <property type="entry name" value="Solute carrier family 26 (Sodium-independent sulfate anion transporter), member 11"/>
    <property type="match status" value="1"/>
</dbReference>
<dbReference type="PROSITE" id="PS01130">
    <property type="entry name" value="SLC26A"/>
    <property type="match status" value="1"/>
</dbReference>
<evidence type="ECO:0000313" key="12">
    <source>
        <dbReference type="Proteomes" id="UP000007431"/>
    </source>
</evidence>
<evidence type="ECO:0000256" key="9">
    <source>
        <dbReference type="SAM" id="Phobius"/>
    </source>
</evidence>
<dbReference type="Gene3D" id="3.30.750.24">
    <property type="entry name" value="STAS domain"/>
    <property type="match status" value="1"/>
</dbReference>
<gene>
    <name evidence="11" type="ORF">SCHCODRAFT_50566</name>
</gene>
<feature type="transmembrane region" description="Helical" evidence="9">
    <location>
        <begin position="258"/>
        <end position="282"/>
    </location>
</feature>
<keyword evidence="5 9" id="KW-1133">Transmembrane helix</keyword>
<evidence type="ECO:0000256" key="5">
    <source>
        <dbReference type="ARBA" id="ARBA00022989"/>
    </source>
</evidence>
<feature type="transmembrane region" description="Helical" evidence="9">
    <location>
        <begin position="360"/>
        <end position="379"/>
    </location>
</feature>
<sequence length="763" mass="82529">MPTTEQAKDLGKRVIGYQDDVPPAIDTVDWLKASAGNPMQSVTRYVTSLFPILSWLPRYNLGWFYGDVVAGITVGMVLVPQGMSYAQIATLSPEYGLYSSFVGVLIYCIFATSKDVSIGPVAVMSLTVAQIIREVDAAAPGVFSGPQVGNTLSFICGFIVLAIGLLRLGWLIEFIPAPAVAGFMTGSAISIATSQLPGLFGLSGFDTRAATYHVIIDCLKHLPKTKIDAAFGLPALIFLYAVRFGCEKLSKRCPRFSRVIFFISVLRNAFVILVLTIASWLYTRHRLGPSQDASLSPIKILGEVPRGFQHLGRPDIDPELIKVLASELPVATIILLLEHVAIAKSFGRINGYKINPNQELIAIGVTNTVGSCFGAYPATGSFSRSALTAKCGVRTPASGLASALVVLVALYGLTPAFFWIPSAALSAVIIHAVADLVTSPAQVYQYWRISPVEFVIWVAAVLCTIFATIEDGIYVAICASLAFLLIRVAHPRGKFLGKVTLRSDSDGDENREVFVSLADDGIKNPAVYVSPPAPGVIVYRFEESYLYPNQHIFNSALVDYVQETTRRGKDLSTVSYADRPWNDPGPKNGSTSADDKQLPLLRAIVLDFSSISHIDTTAVQTLIDTRAEIERWTDSPVEFHFATITSPWVRRALIAGGFGFSRDGAHVPHEIAPVVPYRDNESRTETLTYGKDDLESGGKNGKSIGEITEVPVSPSGKSSVTSSYEAVMRSDTPFFHVDLTAAIRAAERTAERASAIEDATAMI</sequence>
<dbReference type="InParanoid" id="D8PWF0"/>
<dbReference type="CDD" id="cd07042">
    <property type="entry name" value="STAS_SulP_like_sulfate_transporter"/>
    <property type="match status" value="1"/>
</dbReference>
<dbReference type="PANTHER" id="PTHR11814">
    <property type="entry name" value="SULFATE TRANSPORTER"/>
    <property type="match status" value="1"/>
</dbReference>
<dbReference type="AlphaFoldDB" id="D8PWF0"/>
<dbReference type="VEuPathDB" id="FungiDB:SCHCODRAFT_02525305"/>
<dbReference type="NCBIfam" id="TIGR00815">
    <property type="entry name" value="sulP"/>
    <property type="match status" value="1"/>
</dbReference>
<evidence type="ECO:0000256" key="6">
    <source>
        <dbReference type="ARBA" id="ARBA00023136"/>
    </source>
</evidence>
<dbReference type="STRING" id="578458.D8PWF0"/>
<evidence type="ECO:0000313" key="11">
    <source>
        <dbReference type="EMBL" id="EFJ01029.1"/>
    </source>
</evidence>
<evidence type="ECO:0000256" key="8">
    <source>
        <dbReference type="SAM" id="MobiDB-lite"/>
    </source>
</evidence>
<evidence type="ECO:0000256" key="1">
    <source>
        <dbReference type="ARBA" id="ARBA00004141"/>
    </source>
</evidence>
<feature type="domain" description="STAS" evidence="10">
    <location>
        <begin position="534"/>
        <end position="658"/>
    </location>
</feature>
<comment type="similarity">
    <text evidence="2">Belongs to the SLC26A/SulP transporter (TC 2.A.53) family.</text>
</comment>
<feature type="transmembrane region" description="Helical" evidence="9">
    <location>
        <begin position="473"/>
        <end position="489"/>
    </location>
</feature>
<protein>
    <recommendedName>
        <fullName evidence="10">STAS domain-containing protein</fullName>
    </recommendedName>
</protein>
<proteinExistence type="inferred from homology"/>
<feature type="region of interest" description="Disordered" evidence="8">
    <location>
        <begin position="689"/>
        <end position="718"/>
    </location>
</feature>
<dbReference type="GO" id="GO:1902434">
    <property type="term" value="P:sulfate import across plasma membrane"/>
    <property type="evidence" value="ECO:0007669"/>
    <property type="project" value="UniProtKB-ARBA"/>
</dbReference>
<dbReference type="InterPro" id="IPR011547">
    <property type="entry name" value="SLC26A/SulP_dom"/>
</dbReference>
<feature type="transmembrane region" description="Helical" evidence="9">
    <location>
        <begin position="152"/>
        <end position="172"/>
    </location>
</feature>
<dbReference type="GO" id="GO:0016020">
    <property type="term" value="C:membrane"/>
    <property type="evidence" value="ECO:0007669"/>
    <property type="project" value="UniProtKB-SubCell"/>
</dbReference>
<comment type="subcellular location">
    <subcellularLocation>
        <location evidence="1">Membrane</location>
        <topology evidence="1">Multi-pass membrane protein</topology>
    </subcellularLocation>
</comment>
<dbReference type="InterPro" id="IPR001902">
    <property type="entry name" value="SLC26A/SulP_fam"/>
</dbReference>
<feature type="transmembrane region" description="Helical" evidence="9">
    <location>
        <begin position="179"/>
        <end position="200"/>
    </location>
</feature>
<evidence type="ECO:0000256" key="4">
    <source>
        <dbReference type="ARBA" id="ARBA00022692"/>
    </source>
</evidence>
<dbReference type="HOGENOM" id="CLU_003182_8_1_1"/>
<keyword evidence="12" id="KW-1185">Reference proteome</keyword>
<reference evidence="11 12" key="1">
    <citation type="journal article" date="2010" name="Nat. Biotechnol.">
        <title>Genome sequence of the model mushroom Schizophyllum commune.</title>
        <authorList>
            <person name="Ohm R.A."/>
            <person name="de Jong J.F."/>
            <person name="Lugones L.G."/>
            <person name="Aerts A."/>
            <person name="Kothe E."/>
            <person name="Stajich J.E."/>
            <person name="de Vries R.P."/>
            <person name="Record E."/>
            <person name="Levasseur A."/>
            <person name="Baker S.E."/>
            <person name="Bartholomew K.A."/>
            <person name="Coutinho P.M."/>
            <person name="Erdmann S."/>
            <person name="Fowler T.J."/>
            <person name="Gathman A.C."/>
            <person name="Lombard V."/>
            <person name="Henrissat B."/>
            <person name="Knabe N."/>
            <person name="Kuees U."/>
            <person name="Lilly W.W."/>
            <person name="Lindquist E."/>
            <person name="Lucas S."/>
            <person name="Magnuson J.K."/>
            <person name="Piumi F."/>
            <person name="Raudaskoski M."/>
            <person name="Salamov A."/>
            <person name="Schmutz J."/>
            <person name="Schwarze F.W.M.R."/>
            <person name="vanKuyk P.A."/>
            <person name="Horton J.S."/>
            <person name="Grigoriev I.V."/>
            <person name="Woesten H.A.B."/>
        </authorList>
    </citation>
    <scope>NUCLEOTIDE SEQUENCE [LARGE SCALE GENOMIC DNA]</scope>
    <source>
        <strain evidence="12">H4-8 / FGSC 9210</strain>
    </source>
</reference>
<dbReference type="OMA" id="TRGESMF"/>
<dbReference type="FunCoup" id="D8PWF0">
    <property type="interactions" value="35"/>
</dbReference>
<dbReference type="Proteomes" id="UP000007431">
    <property type="component" value="Unassembled WGS sequence"/>
</dbReference>
<feature type="transmembrane region" description="Helical" evidence="9">
    <location>
        <begin position="63"/>
        <end position="83"/>
    </location>
</feature>
<dbReference type="EMBL" id="GL377303">
    <property type="protein sequence ID" value="EFJ01029.1"/>
    <property type="molecule type" value="Genomic_DNA"/>
</dbReference>
<dbReference type="InterPro" id="IPR018045">
    <property type="entry name" value="S04_transporter_CS"/>
</dbReference>
<evidence type="ECO:0000256" key="7">
    <source>
        <dbReference type="ARBA" id="ARBA00054315"/>
    </source>
</evidence>
<dbReference type="GO" id="GO:0008271">
    <property type="term" value="F:secondary active sulfate transmembrane transporter activity"/>
    <property type="evidence" value="ECO:0007669"/>
    <property type="project" value="InterPro"/>
</dbReference>
<feature type="transmembrane region" description="Helical" evidence="9">
    <location>
        <begin position="449"/>
        <end position="467"/>
    </location>
</feature>
<comment type="function">
    <text evidence="7">High affinity uptake of sulfate into the cell.</text>
</comment>
<dbReference type="OrthoDB" id="288203at2759"/>
<dbReference type="KEGG" id="scm:SCHCO_02525305"/>
<dbReference type="eggNOG" id="KOG0236">
    <property type="taxonomic scope" value="Eukaryota"/>
</dbReference>
<organism evidence="12">
    <name type="scientific">Schizophyllum commune (strain H4-8 / FGSC 9210)</name>
    <name type="common">Split gill fungus</name>
    <dbReference type="NCBI Taxonomy" id="578458"/>
    <lineage>
        <taxon>Eukaryota</taxon>
        <taxon>Fungi</taxon>
        <taxon>Dikarya</taxon>
        <taxon>Basidiomycota</taxon>
        <taxon>Agaricomycotina</taxon>
        <taxon>Agaricomycetes</taxon>
        <taxon>Agaricomycetidae</taxon>
        <taxon>Agaricales</taxon>
        <taxon>Schizophyllaceae</taxon>
        <taxon>Schizophyllum</taxon>
    </lineage>
</organism>
<dbReference type="Pfam" id="PF01740">
    <property type="entry name" value="STAS"/>
    <property type="match status" value="1"/>
</dbReference>
<dbReference type="InterPro" id="IPR002645">
    <property type="entry name" value="STAS_dom"/>
</dbReference>
<accession>D8PWF0</accession>
<feature type="region of interest" description="Disordered" evidence="8">
    <location>
        <begin position="575"/>
        <end position="594"/>
    </location>
</feature>
<evidence type="ECO:0000256" key="2">
    <source>
        <dbReference type="ARBA" id="ARBA00008692"/>
    </source>
</evidence>
<dbReference type="GeneID" id="9597361"/>